<evidence type="ECO:0000313" key="1">
    <source>
        <dbReference type="EMBL" id="TMQ47121.1"/>
    </source>
</evidence>
<dbReference type="InterPro" id="IPR031321">
    <property type="entry name" value="UCP012641"/>
</dbReference>
<evidence type="ECO:0000313" key="4">
    <source>
        <dbReference type="Proteomes" id="UP000320913"/>
    </source>
</evidence>
<dbReference type="AlphaFoldDB" id="A0A538S6Z3"/>
<dbReference type="Proteomes" id="UP000320913">
    <property type="component" value="Unassembled WGS sequence"/>
</dbReference>
<dbReference type="Pfam" id="PF15887">
    <property type="entry name" value="Peptidase_Mx"/>
    <property type="match status" value="1"/>
</dbReference>
<dbReference type="Proteomes" id="UP000316292">
    <property type="component" value="Unassembled WGS sequence"/>
</dbReference>
<proteinExistence type="predicted"/>
<dbReference type="Gene3D" id="3.40.390.70">
    <property type="match status" value="1"/>
</dbReference>
<sequence length="334" mass="39175">MKLRNRNSERLRVLRRMPIRELGLRLTGSPMEPLILTLQAELRRKLRRFRPQYYLTDEWGCPSGQPVIGIPFYLADPELARIEKQTNDLENARQILMYLRHEAGHAFNYAYRLYQRPEWRATFGSFRRRYSDDYRPVPFSRDYVRHLPGWYAQKHPDEDFAETFAVWLTPGSNWRRRYRGWPAMKKLLYIDRLARVNADKDPLLSRGRPDITADQMNMTVGQYIDQTAARTRAVFEADHHLEDIFLPPGSSARGSRPAWEIVEEHRVPLTNTIATWTGVRRSVVRDLVDSIAAATRKQGFRGIRGKEKDYLVHLTAYTTALAANYLTRGKFHKV</sequence>
<dbReference type="EMBL" id="VBOR01000126">
    <property type="protein sequence ID" value="TMQ47121.1"/>
    <property type="molecule type" value="Genomic_DNA"/>
</dbReference>
<protein>
    <recommendedName>
        <fullName evidence="5">Zinc-binding metallo-peptidase</fullName>
    </recommendedName>
</protein>
<reference evidence="3 4" key="1">
    <citation type="journal article" date="2019" name="Nat. Microbiol.">
        <title>Mediterranean grassland soil C-N compound turnover is dependent on rainfall and depth, and is mediated by genomically divergent microorganisms.</title>
        <authorList>
            <person name="Diamond S."/>
            <person name="Andeer P.F."/>
            <person name="Li Z."/>
            <person name="Crits-Christoph A."/>
            <person name="Burstein D."/>
            <person name="Anantharaman K."/>
            <person name="Lane K.R."/>
            <person name="Thomas B.C."/>
            <person name="Pan C."/>
            <person name="Northen T.R."/>
            <person name="Banfield J.F."/>
        </authorList>
    </citation>
    <scope>NUCLEOTIDE SEQUENCE [LARGE SCALE GENOMIC DNA]</scope>
    <source>
        <strain evidence="1">WS_1</strain>
        <strain evidence="2">WS_5</strain>
    </source>
</reference>
<organism evidence="1 3">
    <name type="scientific">Eiseniibacteriota bacterium</name>
    <dbReference type="NCBI Taxonomy" id="2212470"/>
    <lineage>
        <taxon>Bacteria</taxon>
        <taxon>Candidatus Eiseniibacteriota</taxon>
    </lineage>
</organism>
<evidence type="ECO:0008006" key="5">
    <source>
        <dbReference type="Google" id="ProtNLM"/>
    </source>
</evidence>
<evidence type="ECO:0000313" key="2">
    <source>
        <dbReference type="EMBL" id="TMQ59006.1"/>
    </source>
</evidence>
<dbReference type="EMBL" id="VBOV01000111">
    <property type="protein sequence ID" value="TMQ59006.1"/>
    <property type="molecule type" value="Genomic_DNA"/>
</dbReference>
<gene>
    <name evidence="1" type="ORF">E6K71_10825</name>
    <name evidence="2" type="ORF">E6K75_04690</name>
</gene>
<name>A0A538S6Z3_UNCEI</name>
<evidence type="ECO:0000313" key="3">
    <source>
        <dbReference type="Proteomes" id="UP000316292"/>
    </source>
</evidence>
<comment type="caution">
    <text evidence="1">The sequence shown here is derived from an EMBL/GenBank/DDBJ whole genome shotgun (WGS) entry which is preliminary data.</text>
</comment>
<accession>A0A538S6Z3</accession>